<evidence type="ECO:0000313" key="7">
    <source>
        <dbReference type="Proteomes" id="UP000527355"/>
    </source>
</evidence>
<dbReference type="Pfam" id="PF12014">
    <property type="entry name" value="Cyclin_D1_bind"/>
    <property type="match status" value="1"/>
</dbReference>
<sequence>MAKAKGKWCPQKSQGQAEKAAAEGKQAPAEKHLEADAAAGCWVGSGRIASPRPPPHCSLQDLRVEMLVVILASLPVTDLASLAQVCTKFRLILHIDHIWRRRCREEFGVCETLQNLEAVGTSYREVYAKLFHPDRHILGLWGRDIELYKTLLYVAVDVFGITGWTYRPCLNTHVDGPMQFKPAFRIRLTERKSATVECTEGHHRRPHSRHLQIRKDRLTSQDPPHAPHPAARWQNCRDFHELSRLVREMEEQVLWEQKQQQEDGTKESKGHGWQSPAQPSVGESWAAAAEEQPAPFVLPVGVSPRDQNYPRTCRMCFYGVETVPVCPSNWRYPGVVILFDENHLGFIDLEEKSFILFGRVQNTFQNVEAAYPQAFLEMLKNIHPDHVYHPRG</sequence>
<dbReference type="GO" id="GO:0016567">
    <property type="term" value="P:protein ubiquitination"/>
    <property type="evidence" value="ECO:0007669"/>
    <property type="project" value="UniProtKB-UniPathway"/>
</dbReference>
<comment type="caution">
    <text evidence="6">The sequence shown here is derived from an EMBL/GenBank/DDBJ whole genome shotgun (WGS) entry which is preliminary data.</text>
</comment>
<dbReference type="GO" id="GO:0031146">
    <property type="term" value="P:SCF-dependent proteasomal ubiquitin-dependent protein catabolic process"/>
    <property type="evidence" value="ECO:0007669"/>
    <property type="project" value="TreeGrafter"/>
</dbReference>
<keyword evidence="7" id="KW-1185">Reference proteome</keyword>
<dbReference type="VEuPathDB" id="HostDB:LOC118675698"/>
<evidence type="ECO:0000256" key="3">
    <source>
        <dbReference type="ARBA" id="ARBA00022786"/>
    </source>
</evidence>
<dbReference type="GO" id="GO:0019005">
    <property type="term" value="C:SCF ubiquitin ligase complex"/>
    <property type="evidence" value="ECO:0007669"/>
    <property type="project" value="TreeGrafter"/>
</dbReference>
<dbReference type="UniPathway" id="UPA00143"/>
<dbReference type="InterPro" id="IPR036047">
    <property type="entry name" value="F-box-like_dom_sf"/>
</dbReference>
<comment type="pathway">
    <text evidence="1">Protein modification; protein ubiquitination.</text>
</comment>
<evidence type="ECO:0000259" key="5">
    <source>
        <dbReference type="PROSITE" id="PS50181"/>
    </source>
</evidence>
<name>A0A7J7ZY70_MYOMY</name>
<comment type="similarity">
    <text evidence="2">Belongs to the FBXO31 family.</text>
</comment>
<organism evidence="6 7">
    <name type="scientific">Myotis myotis</name>
    <name type="common">Greater mouse-eared bat</name>
    <name type="synonym">Vespertilio myotis</name>
    <dbReference type="NCBI Taxonomy" id="51298"/>
    <lineage>
        <taxon>Eukaryota</taxon>
        <taxon>Metazoa</taxon>
        <taxon>Chordata</taxon>
        <taxon>Craniata</taxon>
        <taxon>Vertebrata</taxon>
        <taxon>Euteleostomi</taxon>
        <taxon>Mammalia</taxon>
        <taxon>Eutheria</taxon>
        <taxon>Laurasiatheria</taxon>
        <taxon>Chiroptera</taxon>
        <taxon>Yangochiroptera</taxon>
        <taxon>Vespertilionidae</taxon>
        <taxon>Myotis</taxon>
    </lineage>
</organism>
<protein>
    <recommendedName>
        <fullName evidence="5">F-box domain-containing protein</fullName>
    </recommendedName>
</protein>
<evidence type="ECO:0000256" key="4">
    <source>
        <dbReference type="SAM" id="MobiDB-lite"/>
    </source>
</evidence>
<feature type="compositionally biased region" description="Basic and acidic residues" evidence="4">
    <location>
        <begin position="259"/>
        <end position="270"/>
    </location>
</feature>
<dbReference type="PROSITE" id="PS50181">
    <property type="entry name" value="FBOX"/>
    <property type="match status" value="1"/>
</dbReference>
<dbReference type="PANTHER" id="PTHR10706:SF130">
    <property type="entry name" value="F-BOX ONLY PROTEIN 31"/>
    <property type="match status" value="1"/>
</dbReference>
<feature type="region of interest" description="Disordered" evidence="4">
    <location>
        <begin position="1"/>
        <end position="29"/>
    </location>
</feature>
<keyword evidence="3" id="KW-0833">Ubl conjugation pathway</keyword>
<dbReference type="EMBL" id="JABWUV010000002">
    <property type="protein sequence ID" value="KAF6379005.1"/>
    <property type="molecule type" value="Genomic_DNA"/>
</dbReference>
<dbReference type="PANTHER" id="PTHR10706">
    <property type="entry name" value="F-BOX FAMILY PROTEIN"/>
    <property type="match status" value="1"/>
</dbReference>
<dbReference type="Pfam" id="PF12937">
    <property type="entry name" value="F-box-like"/>
    <property type="match status" value="1"/>
</dbReference>
<dbReference type="InterPro" id="IPR001810">
    <property type="entry name" value="F-box_dom"/>
</dbReference>
<dbReference type="AlphaFoldDB" id="A0A7J7ZY70"/>
<proteinExistence type="inferred from homology"/>
<feature type="domain" description="F-box" evidence="5">
    <location>
        <begin position="56"/>
        <end position="102"/>
    </location>
</feature>
<accession>A0A7J7ZY70</accession>
<dbReference type="SUPFAM" id="SSF81383">
    <property type="entry name" value="F-box domain"/>
    <property type="match status" value="1"/>
</dbReference>
<dbReference type="InterPro" id="IPR045048">
    <property type="entry name" value="FBXO31/39"/>
</dbReference>
<feature type="region of interest" description="Disordered" evidence="4">
    <location>
        <begin position="254"/>
        <end position="288"/>
    </location>
</feature>
<dbReference type="Gene3D" id="1.20.1280.50">
    <property type="match status" value="1"/>
</dbReference>
<feature type="compositionally biased region" description="Low complexity" evidence="4">
    <location>
        <begin position="14"/>
        <end position="27"/>
    </location>
</feature>
<gene>
    <name evidence="6" type="ORF">mMyoMyo1_009875</name>
</gene>
<evidence type="ECO:0000256" key="1">
    <source>
        <dbReference type="ARBA" id="ARBA00004906"/>
    </source>
</evidence>
<evidence type="ECO:0000313" key="6">
    <source>
        <dbReference type="EMBL" id="KAF6379005.1"/>
    </source>
</evidence>
<reference evidence="6 7" key="1">
    <citation type="journal article" date="2020" name="Nature">
        <title>Six reference-quality genomes reveal evolution of bat adaptations.</title>
        <authorList>
            <person name="Jebb D."/>
            <person name="Huang Z."/>
            <person name="Pippel M."/>
            <person name="Hughes G.M."/>
            <person name="Lavrichenko K."/>
            <person name="Devanna P."/>
            <person name="Winkler S."/>
            <person name="Jermiin L.S."/>
            <person name="Skirmuntt E.C."/>
            <person name="Katzourakis A."/>
            <person name="Burkitt-Gray L."/>
            <person name="Ray D.A."/>
            <person name="Sullivan K.A.M."/>
            <person name="Roscito J.G."/>
            <person name="Kirilenko B.M."/>
            <person name="Davalos L.M."/>
            <person name="Corthals A.P."/>
            <person name="Power M.L."/>
            <person name="Jones G."/>
            <person name="Ransome R.D."/>
            <person name="Dechmann D.K.N."/>
            <person name="Locatelli A.G."/>
            <person name="Puechmaille S.J."/>
            <person name="Fedrigo O."/>
            <person name="Jarvis E.D."/>
            <person name="Hiller M."/>
            <person name="Vernes S.C."/>
            <person name="Myers E.W."/>
            <person name="Teeling E.C."/>
        </authorList>
    </citation>
    <scope>NUCLEOTIDE SEQUENCE [LARGE SCALE GENOMIC DNA]</scope>
    <source>
        <strain evidence="6">MMyoMyo1</strain>
        <tissue evidence="6">Flight muscle</tissue>
    </source>
</reference>
<evidence type="ECO:0000256" key="2">
    <source>
        <dbReference type="ARBA" id="ARBA00010611"/>
    </source>
</evidence>
<dbReference type="Proteomes" id="UP000527355">
    <property type="component" value="Unassembled WGS sequence"/>
</dbReference>